<dbReference type="SMART" id="SM00249">
    <property type="entry name" value="PHD"/>
    <property type="match status" value="2"/>
</dbReference>
<feature type="compositionally biased region" description="Basic and acidic residues" evidence="9">
    <location>
        <begin position="49"/>
        <end position="58"/>
    </location>
</feature>
<keyword evidence="7" id="KW-0560">Oxidoreductase</keyword>
<sequence>MPGLELDIGHAEPSSSAAAAGAKPVCPTAPVTTTNCRPMHMDPCGTLLKRQDKEDEGTKGGTDGTSKRKLGSPSVAVSLPHKRGRPLSGVHVPGPQQQQQHVAQSAAAAAAAAAPATPAARSVCQAQLQQHRPSRIGTALHSPELSPSVVAAAEAHGPLLSELSLDTQRLQAVLQQQVAHQRAADGGEGAHFAALWRQAQGVVLQKTLRLLVRQLEAMPPPSTDNAKPTAGVSYVCPTESRQSGASGFSRLPHLVYQPPGLKEVSSDVASAFLETLSGSATAAAVLPMREENDMKRYLLLPSQRRDLLQQGGHLLEAPLGASGIESLLQDRSFVCLHYHLDSQGTLHPVDISPTASTGNCCNGCTAERHTVEQSNVQLGMMVRKGVGGTCPLRAAARRLGSTGLLSMLLDDSPQLLSVSNAPQLVTPQQVAMPHAAPCTLPKPAAAAFSAAGAASQLAAGCSSTEASPSGIDESVSRSLAGAFLNALVDAAKADEVAATSTVSVPPLAAAAAAAAVACPEPCPADHAAKKDDHVPQTTATTPSEAPAGIKDMPLKRPAVLQSTAAMEALLQQTAAELRAAEVAAEAAGDQEMPDFEAEDAAAEAAEAAASDASTACDAQGSCSAAKSFAVDLAGEEGVEELLHEIQEQQQQQSCPQQPAEAGSTVPDLVSPAAPLPASPTALSSGCSGTPAPLMSQVHPRLSTSTLSCRLELYVAQATWERLSRAARNALHTAVRRLERALLRELAKANQRRLLDFCRRLDAALDPAVPSSGAVARLLPGQRMAPEAAADGRGLLPGLDHNAAIVLAASCLLASDSCCSGGRPTSLQVPWPFYLIATRDSFTHHLLPIETRASVAGRQYLRAEYYLRAQDCPVDYHAVLAACKQPGSSVNASQQGTSPRPLHVSEAQREAVPLHSSVGSTPAGLLPIGVTTYTQLFSNEELAAIEAESDGVDARSQQGLLPDSCYHRTVARGGNLKRSKYFFGARYLWTRDQLAEPDSKVAGGVRIDVPTCPAWMRRQVEAPLVAASLVEPSFVDSIALNMYHDGSEGIQSHMDDAQRFSQPILSLRLFSDSRLSFGTQLYGYTNGSFCIPLPRGCVMVMEQGGYAANGLKHCVRPTDMAGKSAGMILRQINPTAWKAAEQLHLEETCAWLRCLSLNSSARAEALLAQRSAAGGRAVGAARQPRVPAAERREIWRAMQDLIRSVERQDRQEKLEDVTAQLTLLSALRKVEAADRLGINLCGPNAMQHDKEEAGEHGGNSTKGDTASVFSLIDDLISWVERPHAGLMPREQHLGASRAKRRGPRSAAQEVGRALQHIVRAVEEEDREERLQVAQVVFSMARCVEAAAAREDGGCTASQPTYTLLPLLHMGVTESAAALLPASMVKAQATEAVVPAARQREMEAKVAAVYLAGLELPAPCRADAGAYLPVLSSPRASGGSHSAQKRALAAAAAAGGPDTMSRSFSVSRAPMAVCFACCEGVPLDAAGDLWACEGPCRRTFHPCCQAPAAGGMLRRCNECFNNSHPCFGCGGAPGSSGTVKCSMGQCSRYWHWGCLTGHPLTKVSATGRSAKCPLHYCAACGASGNGVPMVQCLRCPNSWHVRCRPPAARVASRKFVVCPAHVGGQRTEQQAGSQQQQQQLESACEQRQRTPAYDEMQQPKRHKGSQPAGGLQVAADTDGLGSKSGELPLAFCEPLRAYAAASRAPAATELPAASSSRSSLTLVQADSLMGQTSLAPQQQATSPQQMRQGSTAVAPLSPARQHRPAGAQPPLRLSLHQHLDLDALHEEPQVPRGQHVQLKDAMSPRVALQPAWQTRLASRAELDYGEL</sequence>
<feature type="region of interest" description="Disordered" evidence="9">
    <location>
        <begin position="888"/>
        <end position="908"/>
    </location>
</feature>
<dbReference type="SUPFAM" id="SSF57903">
    <property type="entry name" value="FYVE/PHD zinc finger"/>
    <property type="match status" value="1"/>
</dbReference>
<feature type="compositionally biased region" description="Polar residues" evidence="9">
    <location>
        <begin position="888"/>
        <end position="897"/>
    </location>
</feature>
<name>A0A9D4YT54_CHLVU</name>
<evidence type="ECO:0000259" key="10">
    <source>
        <dbReference type="SMART" id="SM00249"/>
    </source>
</evidence>
<reference evidence="11" key="2">
    <citation type="submission" date="2020-11" db="EMBL/GenBank/DDBJ databases">
        <authorList>
            <person name="Cecchin M."/>
            <person name="Marcolungo L."/>
            <person name="Rossato M."/>
            <person name="Girolomoni L."/>
            <person name="Cosentino E."/>
            <person name="Cuine S."/>
            <person name="Li-Beisson Y."/>
            <person name="Delledonne M."/>
            <person name="Ballottari M."/>
        </authorList>
    </citation>
    <scope>NUCLEOTIDE SEQUENCE</scope>
    <source>
        <strain evidence="11">211/11P</strain>
        <tissue evidence="11">Whole cell</tissue>
    </source>
</reference>
<feature type="region of interest" description="Disordered" evidence="9">
    <location>
        <begin position="1"/>
        <end position="25"/>
    </location>
</feature>
<dbReference type="GO" id="GO:0008270">
    <property type="term" value="F:zinc ion binding"/>
    <property type="evidence" value="ECO:0007669"/>
    <property type="project" value="UniProtKB-KW"/>
</dbReference>
<feature type="region of interest" description="Disordered" evidence="9">
    <location>
        <begin position="1626"/>
        <end position="1677"/>
    </location>
</feature>
<evidence type="ECO:0000256" key="3">
    <source>
        <dbReference type="ARBA" id="ARBA00022737"/>
    </source>
</evidence>
<dbReference type="PANTHER" id="PTHR32074:SF2">
    <property type="entry name" value="RNA DEMETHYLASE ALKBH5"/>
    <property type="match status" value="1"/>
</dbReference>
<accession>A0A9D4YT54</accession>
<evidence type="ECO:0000256" key="1">
    <source>
        <dbReference type="ARBA" id="ARBA00007879"/>
    </source>
</evidence>
<dbReference type="Pfam" id="PF22908">
    <property type="entry name" value="PHD_NSD"/>
    <property type="match status" value="1"/>
</dbReference>
<dbReference type="InterPro" id="IPR001965">
    <property type="entry name" value="Znf_PHD"/>
</dbReference>
<dbReference type="EMBL" id="SIDB01000012">
    <property type="protein sequence ID" value="KAI3425136.1"/>
    <property type="molecule type" value="Genomic_DNA"/>
</dbReference>
<keyword evidence="5" id="KW-0862">Zinc</keyword>
<keyword evidence="8" id="KW-0408">Iron</keyword>
<dbReference type="OrthoDB" id="271595at2759"/>
<keyword evidence="3" id="KW-0677">Repeat</keyword>
<dbReference type="GO" id="GO:0006406">
    <property type="term" value="P:mRNA export from nucleus"/>
    <property type="evidence" value="ECO:0007669"/>
    <property type="project" value="TreeGrafter"/>
</dbReference>
<dbReference type="GO" id="GO:0006338">
    <property type="term" value="P:chromatin remodeling"/>
    <property type="evidence" value="ECO:0007669"/>
    <property type="project" value="UniProtKB-ARBA"/>
</dbReference>
<evidence type="ECO:0000256" key="2">
    <source>
        <dbReference type="ARBA" id="ARBA00022723"/>
    </source>
</evidence>
<evidence type="ECO:0000256" key="7">
    <source>
        <dbReference type="ARBA" id="ARBA00023002"/>
    </source>
</evidence>
<keyword evidence="2" id="KW-0479">Metal-binding</keyword>
<feature type="compositionally biased region" description="Polar residues" evidence="9">
    <location>
        <begin position="1731"/>
        <end position="1749"/>
    </location>
</feature>
<feature type="compositionally biased region" description="Low complexity" evidence="9">
    <location>
        <begin position="11"/>
        <end position="25"/>
    </location>
</feature>
<dbReference type="Gene3D" id="2.60.120.590">
    <property type="entry name" value="Alpha-ketoglutarate-dependent dioxygenase AlkB-like"/>
    <property type="match status" value="1"/>
</dbReference>
<dbReference type="InterPro" id="IPR037151">
    <property type="entry name" value="AlkB-like_sf"/>
</dbReference>
<keyword evidence="12" id="KW-1185">Reference proteome</keyword>
<dbReference type="PANTHER" id="PTHR32074">
    <property type="entry name" value="RNA DEMETHYLASE ALKBH5"/>
    <property type="match status" value="1"/>
</dbReference>
<keyword evidence="4" id="KW-0863">Zinc-finger</keyword>
<dbReference type="InterPro" id="IPR011011">
    <property type="entry name" value="Znf_FYVE_PHD"/>
</dbReference>
<feature type="compositionally biased region" description="Low complexity" evidence="9">
    <location>
        <begin position="647"/>
        <end position="657"/>
    </location>
</feature>
<comment type="similarity">
    <text evidence="1">Belongs to the alkB family.</text>
</comment>
<feature type="region of interest" description="Disordered" evidence="9">
    <location>
        <begin position="645"/>
        <end position="687"/>
    </location>
</feature>
<dbReference type="InterPro" id="IPR032860">
    <property type="entry name" value="ALKBH5"/>
</dbReference>
<evidence type="ECO:0000256" key="4">
    <source>
        <dbReference type="ARBA" id="ARBA00022771"/>
    </source>
</evidence>
<feature type="domain" description="Zinc finger PHD-type" evidence="10">
    <location>
        <begin position="1575"/>
        <end position="1620"/>
    </location>
</feature>
<dbReference type="GO" id="GO:0035515">
    <property type="term" value="F:oxidative RNA demethylase activity"/>
    <property type="evidence" value="ECO:0007669"/>
    <property type="project" value="InterPro"/>
</dbReference>
<reference evidence="11" key="1">
    <citation type="journal article" date="2019" name="Plant J.">
        <title>Chlorella vulgaris genome assembly and annotation reveals the molecular basis for metabolic acclimation to high light conditions.</title>
        <authorList>
            <person name="Cecchin M."/>
            <person name="Marcolungo L."/>
            <person name="Rossato M."/>
            <person name="Girolomoni L."/>
            <person name="Cosentino E."/>
            <person name="Cuine S."/>
            <person name="Li-Beisson Y."/>
            <person name="Delledonne M."/>
            <person name="Ballottari M."/>
        </authorList>
    </citation>
    <scope>NUCLEOTIDE SEQUENCE</scope>
    <source>
        <strain evidence="11">211/11P</strain>
    </source>
</reference>
<evidence type="ECO:0000256" key="9">
    <source>
        <dbReference type="SAM" id="MobiDB-lite"/>
    </source>
</evidence>
<feature type="region of interest" description="Disordered" evidence="9">
    <location>
        <begin position="45"/>
        <end position="94"/>
    </location>
</feature>
<evidence type="ECO:0000313" key="12">
    <source>
        <dbReference type="Proteomes" id="UP001055712"/>
    </source>
</evidence>
<protein>
    <recommendedName>
        <fullName evidence="10">Zinc finger PHD-type domain-containing protein</fullName>
    </recommendedName>
</protein>
<feature type="region of interest" description="Disordered" evidence="9">
    <location>
        <begin position="524"/>
        <end position="550"/>
    </location>
</feature>
<comment type="caution">
    <text evidence="11">The sequence shown here is derived from an EMBL/GenBank/DDBJ whole genome shotgun (WGS) entry which is preliminary data.</text>
</comment>
<evidence type="ECO:0000256" key="6">
    <source>
        <dbReference type="ARBA" id="ARBA00022964"/>
    </source>
</evidence>
<organism evidence="11 12">
    <name type="scientific">Chlorella vulgaris</name>
    <name type="common">Green alga</name>
    <dbReference type="NCBI Taxonomy" id="3077"/>
    <lineage>
        <taxon>Eukaryota</taxon>
        <taxon>Viridiplantae</taxon>
        <taxon>Chlorophyta</taxon>
        <taxon>core chlorophytes</taxon>
        <taxon>Trebouxiophyceae</taxon>
        <taxon>Chlorellales</taxon>
        <taxon>Chlorellaceae</taxon>
        <taxon>Chlorella clade</taxon>
        <taxon>Chlorella</taxon>
    </lineage>
</organism>
<dbReference type="InterPro" id="IPR055198">
    <property type="entry name" value="NSD_PHD"/>
</dbReference>
<dbReference type="GO" id="GO:0005634">
    <property type="term" value="C:nucleus"/>
    <property type="evidence" value="ECO:0007669"/>
    <property type="project" value="TreeGrafter"/>
</dbReference>
<dbReference type="Pfam" id="PF23004">
    <property type="entry name" value="PHDvar_NSD"/>
    <property type="match status" value="1"/>
</dbReference>
<gene>
    <name evidence="11" type="ORF">D9Q98_008908</name>
</gene>
<dbReference type="CDD" id="cd15566">
    <property type="entry name" value="PHD3_NSD"/>
    <property type="match status" value="1"/>
</dbReference>
<dbReference type="InterPro" id="IPR055197">
    <property type="entry name" value="PHDvar_NSD"/>
</dbReference>
<feature type="region of interest" description="Disordered" evidence="9">
    <location>
        <begin position="1731"/>
        <end position="1766"/>
    </location>
</feature>
<dbReference type="SUPFAM" id="SSF51197">
    <property type="entry name" value="Clavaminate synthase-like"/>
    <property type="match status" value="1"/>
</dbReference>
<dbReference type="InterPro" id="IPR013083">
    <property type="entry name" value="Znf_RING/FYVE/PHD"/>
</dbReference>
<dbReference type="CDD" id="cd15565">
    <property type="entry name" value="PHD2_NSD"/>
    <property type="match status" value="1"/>
</dbReference>
<evidence type="ECO:0000256" key="5">
    <source>
        <dbReference type="ARBA" id="ARBA00022833"/>
    </source>
</evidence>
<feature type="domain" description="Zinc finger PHD-type" evidence="10">
    <location>
        <begin position="1523"/>
        <end position="1574"/>
    </location>
</feature>
<feature type="compositionally biased region" description="Low complexity" evidence="9">
    <location>
        <begin position="1626"/>
        <end position="1643"/>
    </location>
</feature>
<dbReference type="Gene3D" id="3.30.40.10">
    <property type="entry name" value="Zinc/RING finger domain, C3HC4 (zinc finger)"/>
    <property type="match status" value="1"/>
</dbReference>
<proteinExistence type="inferred from homology"/>
<evidence type="ECO:0000256" key="8">
    <source>
        <dbReference type="ARBA" id="ARBA00023004"/>
    </source>
</evidence>
<evidence type="ECO:0000313" key="11">
    <source>
        <dbReference type="EMBL" id="KAI3425136.1"/>
    </source>
</evidence>
<dbReference type="GO" id="GO:0006397">
    <property type="term" value="P:mRNA processing"/>
    <property type="evidence" value="ECO:0007669"/>
    <property type="project" value="InterPro"/>
</dbReference>
<dbReference type="Proteomes" id="UP001055712">
    <property type="component" value="Unassembled WGS sequence"/>
</dbReference>
<keyword evidence="6" id="KW-0223">Dioxygenase</keyword>